<dbReference type="STRING" id="909613.UO65_0962"/>
<accession>W7IRX0</accession>
<feature type="compositionally biased region" description="Polar residues" evidence="1">
    <location>
        <begin position="1"/>
        <end position="19"/>
    </location>
</feature>
<dbReference type="Proteomes" id="UP000019277">
    <property type="component" value="Unassembled WGS sequence"/>
</dbReference>
<protein>
    <submittedName>
        <fullName evidence="3">Uncharacterized protein</fullName>
    </submittedName>
</protein>
<dbReference type="eggNOG" id="ENOG5031XPW">
    <property type="taxonomic scope" value="Bacteria"/>
</dbReference>
<dbReference type="EMBL" id="AYXG01000039">
    <property type="protein sequence ID" value="EWC63665.1"/>
    <property type="molecule type" value="Genomic_DNA"/>
</dbReference>
<organism evidence="3 4">
    <name type="scientific">Actinokineospora spheciospongiae</name>
    <dbReference type="NCBI Taxonomy" id="909613"/>
    <lineage>
        <taxon>Bacteria</taxon>
        <taxon>Bacillati</taxon>
        <taxon>Actinomycetota</taxon>
        <taxon>Actinomycetes</taxon>
        <taxon>Pseudonocardiales</taxon>
        <taxon>Pseudonocardiaceae</taxon>
        <taxon>Actinokineospora</taxon>
    </lineage>
</organism>
<feature type="compositionally biased region" description="Basic and acidic residues" evidence="1">
    <location>
        <begin position="30"/>
        <end position="64"/>
    </location>
</feature>
<evidence type="ECO:0000256" key="2">
    <source>
        <dbReference type="SAM" id="Phobius"/>
    </source>
</evidence>
<evidence type="ECO:0000313" key="3">
    <source>
        <dbReference type="EMBL" id="EWC63665.1"/>
    </source>
</evidence>
<proteinExistence type="predicted"/>
<comment type="caution">
    <text evidence="3">The sequence shown here is derived from an EMBL/GenBank/DDBJ whole genome shotgun (WGS) entry which is preliminary data.</text>
</comment>
<gene>
    <name evidence="3" type="ORF">UO65_0962</name>
</gene>
<feature type="compositionally biased region" description="Polar residues" evidence="1">
    <location>
        <begin position="65"/>
        <end position="80"/>
    </location>
</feature>
<dbReference type="RefSeq" id="WP_035279096.1">
    <property type="nucleotide sequence ID" value="NZ_AYXG01000039.1"/>
</dbReference>
<feature type="region of interest" description="Disordered" evidence="1">
    <location>
        <begin position="1"/>
        <end position="96"/>
    </location>
</feature>
<sequence length="162" mass="17431">MTTETHSTVPTTRQSTDPTPSAGRPASADEPVHAERTAERATQRHAERHAEPPRSAEVRRDREMSGTTGMPGTTEMSRNTEMPRDTDKAEDADSGGLRIAGVRLPVPAMAPVDSKRALWWGGLAALAVVGVLEWPVAAVVGVGSFVAEKLSREDVRTEPRAR</sequence>
<feature type="transmembrane region" description="Helical" evidence="2">
    <location>
        <begin position="117"/>
        <end position="146"/>
    </location>
</feature>
<dbReference type="AlphaFoldDB" id="W7IRX0"/>
<feature type="compositionally biased region" description="Basic and acidic residues" evidence="1">
    <location>
        <begin position="81"/>
        <end position="91"/>
    </location>
</feature>
<name>W7IRX0_9PSEU</name>
<keyword evidence="4" id="KW-1185">Reference proteome</keyword>
<reference evidence="3 4" key="1">
    <citation type="journal article" date="2014" name="Genome Announc.">
        <title>Draft Genome Sequence of the Antitrypanosomally Active Sponge-Associated Bacterium Actinokineospora sp. Strain EG49.</title>
        <authorList>
            <person name="Harjes J."/>
            <person name="Ryu T."/>
            <person name="Abdelmohsen U.R."/>
            <person name="Moitinho-Silva L."/>
            <person name="Horn H."/>
            <person name="Ravasi T."/>
            <person name="Hentschel U."/>
        </authorList>
    </citation>
    <scope>NUCLEOTIDE SEQUENCE [LARGE SCALE GENOMIC DNA]</scope>
    <source>
        <strain evidence="3 4">EG49</strain>
    </source>
</reference>
<keyword evidence="2" id="KW-1133">Transmembrane helix</keyword>
<keyword evidence="2" id="KW-0812">Transmembrane</keyword>
<evidence type="ECO:0000313" key="4">
    <source>
        <dbReference type="Proteomes" id="UP000019277"/>
    </source>
</evidence>
<evidence type="ECO:0000256" key="1">
    <source>
        <dbReference type="SAM" id="MobiDB-lite"/>
    </source>
</evidence>
<keyword evidence="2" id="KW-0472">Membrane</keyword>